<evidence type="ECO:0000313" key="2">
    <source>
        <dbReference type="Proteomes" id="UP000814128"/>
    </source>
</evidence>
<evidence type="ECO:0000313" key="1">
    <source>
        <dbReference type="EMBL" id="KAI0032050.1"/>
    </source>
</evidence>
<accession>A0ACB8QK83</accession>
<dbReference type="EMBL" id="MU273558">
    <property type="protein sequence ID" value="KAI0032050.1"/>
    <property type="molecule type" value="Genomic_DNA"/>
</dbReference>
<dbReference type="Proteomes" id="UP000814128">
    <property type="component" value="Unassembled WGS sequence"/>
</dbReference>
<organism evidence="1 2">
    <name type="scientific">Vararia minispora EC-137</name>
    <dbReference type="NCBI Taxonomy" id="1314806"/>
    <lineage>
        <taxon>Eukaryota</taxon>
        <taxon>Fungi</taxon>
        <taxon>Dikarya</taxon>
        <taxon>Basidiomycota</taxon>
        <taxon>Agaricomycotina</taxon>
        <taxon>Agaricomycetes</taxon>
        <taxon>Russulales</taxon>
        <taxon>Lachnocladiaceae</taxon>
        <taxon>Vararia</taxon>
    </lineage>
</organism>
<proteinExistence type="predicted"/>
<sequence length="322" mass="35443">MAARTPVRFMTWNLRFDSMPDNITVPQTISSLPNPITEPAVFLNLTGEQPWSTRRIKVYERIIGEGIQILGCQEALVRQVDDLQELLGDGWDHVGVGRDDGVDAGEFSPIYWNKSLFTLINNDTFWLSQTPFVAGSKFPGAGSVRIATATHFKLNKSGKRFTYINTHLDDQSDAQRQLGASLILWRAHSEASNGSTVILTGDFNSQAAGDGSGAYQIITGQLAPIAINQTFKEAFPIAKRSLPNFEMLDLRTQLPRISVAGNWATFTGFVDPADSSQYIHIDFIFGGNNGGWGTTFHKVENQLTDDGVLASDHRPVIADLLL</sequence>
<protein>
    <submittedName>
        <fullName evidence="1">Mannose-6-phosphatase</fullName>
    </submittedName>
</protein>
<reference evidence="1" key="2">
    <citation type="journal article" date="2022" name="New Phytol.">
        <title>Evolutionary transition to the ectomycorrhizal habit in the genomes of a hyperdiverse lineage of mushroom-forming fungi.</title>
        <authorList>
            <person name="Looney B."/>
            <person name="Miyauchi S."/>
            <person name="Morin E."/>
            <person name="Drula E."/>
            <person name="Courty P.E."/>
            <person name="Kohler A."/>
            <person name="Kuo A."/>
            <person name="LaButti K."/>
            <person name="Pangilinan J."/>
            <person name="Lipzen A."/>
            <person name="Riley R."/>
            <person name="Andreopoulos W."/>
            <person name="He G."/>
            <person name="Johnson J."/>
            <person name="Nolan M."/>
            <person name="Tritt A."/>
            <person name="Barry K.W."/>
            <person name="Grigoriev I.V."/>
            <person name="Nagy L.G."/>
            <person name="Hibbett D."/>
            <person name="Henrissat B."/>
            <person name="Matheny P.B."/>
            <person name="Labbe J."/>
            <person name="Martin F.M."/>
        </authorList>
    </citation>
    <scope>NUCLEOTIDE SEQUENCE</scope>
    <source>
        <strain evidence="1">EC-137</strain>
    </source>
</reference>
<name>A0ACB8QK83_9AGAM</name>
<reference evidence="1" key="1">
    <citation type="submission" date="2021-02" db="EMBL/GenBank/DDBJ databases">
        <authorList>
            <consortium name="DOE Joint Genome Institute"/>
            <person name="Ahrendt S."/>
            <person name="Looney B.P."/>
            <person name="Miyauchi S."/>
            <person name="Morin E."/>
            <person name="Drula E."/>
            <person name="Courty P.E."/>
            <person name="Chicoki N."/>
            <person name="Fauchery L."/>
            <person name="Kohler A."/>
            <person name="Kuo A."/>
            <person name="Labutti K."/>
            <person name="Pangilinan J."/>
            <person name="Lipzen A."/>
            <person name="Riley R."/>
            <person name="Andreopoulos W."/>
            <person name="He G."/>
            <person name="Johnson J."/>
            <person name="Barry K.W."/>
            <person name="Grigoriev I.V."/>
            <person name="Nagy L."/>
            <person name="Hibbett D."/>
            <person name="Henrissat B."/>
            <person name="Matheny P.B."/>
            <person name="Labbe J."/>
            <person name="Martin F."/>
        </authorList>
    </citation>
    <scope>NUCLEOTIDE SEQUENCE</scope>
    <source>
        <strain evidence="1">EC-137</strain>
    </source>
</reference>
<keyword evidence="2" id="KW-1185">Reference proteome</keyword>
<gene>
    <name evidence="1" type="ORF">K488DRAFT_78689</name>
</gene>
<comment type="caution">
    <text evidence="1">The sequence shown here is derived from an EMBL/GenBank/DDBJ whole genome shotgun (WGS) entry which is preliminary data.</text>
</comment>